<keyword evidence="5" id="KW-1185">Reference proteome</keyword>
<feature type="domain" description="UspA" evidence="2">
    <location>
        <begin position="7"/>
        <end position="141"/>
    </location>
</feature>
<evidence type="ECO:0000313" key="4">
    <source>
        <dbReference type="EMBL" id="KGI81497.1"/>
    </source>
</evidence>
<evidence type="ECO:0000256" key="1">
    <source>
        <dbReference type="ARBA" id="ARBA00008791"/>
    </source>
</evidence>
<reference evidence="4 5" key="1">
    <citation type="journal article" date="2014" name="PLoS ONE">
        <title>Identification and Characterization of a New Erythromycin Biosynthetic Gene Cluster in Actinopolyspora erythraea YIM90600, a Novel Erythronolide-Producing Halophilic Actinomycete Isolated from Salt Field.</title>
        <authorList>
            <person name="Chen D."/>
            <person name="Feng J."/>
            <person name="Huang L."/>
            <person name="Zhang Q."/>
            <person name="Wu J."/>
            <person name="Zhu X."/>
            <person name="Duan Y."/>
            <person name="Xu Z."/>
        </authorList>
    </citation>
    <scope>NUCLEOTIDE SEQUENCE [LARGE SCALE GENOMIC DNA]</scope>
    <source>
        <strain evidence="4 5">YIM90600</strain>
    </source>
</reference>
<evidence type="ECO:0000313" key="5">
    <source>
        <dbReference type="Proteomes" id="UP000029737"/>
    </source>
</evidence>
<dbReference type="Proteomes" id="UP000029737">
    <property type="component" value="Unassembled WGS sequence"/>
</dbReference>
<dbReference type="EMBL" id="CP022752">
    <property type="protein sequence ID" value="ASU78742.1"/>
    <property type="molecule type" value="Genomic_DNA"/>
</dbReference>
<dbReference type="Proteomes" id="UP000215043">
    <property type="component" value="Chromosome"/>
</dbReference>
<dbReference type="SUPFAM" id="SSF52402">
    <property type="entry name" value="Adenine nucleotide alpha hydrolases-like"/>
    <property type="match status" value="1"/>
</dbReference>
<dbReference type="Pfam" id="PF00582">
    <property type="entry name" value="Usp"/>
    <property type="match status" value="1"/>
</dbReference>
<dbReference type="EMBL" id="JPMV01000018">
    <property type="protein sequence ID" value="KGI81497.1"/>
    <property type="molecule type" value="Genomic_DNA"/>
</dbReference>
<proteinExistence type="inferred from homology"/>
<dbReference type="Gene3D" id="3.40.50.620">
    <property type="entry name" value="HUPs"/>
    <property type="match status" value="1"/>
</dbReference>
<name>A0A099D6P6_9ACTN</name>
<dbReference type="PANTHER" id="PTHR46553:SF3">
    <property type="entry name" value="ADENINE NUCLEOTIDE ALPHA HYDROLASES-LIKE SUPERFAMILY PROTEIN"/>
    <property type="match status" value="1"/>
</dbReference>
<dbReference type="OrthoDB" id="6174426at2"/>
<dbReference type="InterPro" id="IPR006016">
    <property type="entry name" value="UspA"/>
</dbReference>
<evidence type="ECO:0000313" key="6">
    <source>
        <dbReference type="Proteomes" id="UP000215043"/>
    </source>
</evidence>
<comment type="similarity">
    <text evidence="1">Belongs to the universal stress protein A family.</text>
</comment>
<dbReference type="KEGG" id="aey:CDG81_11155"/>
<dbReference type="eggNOG" id="COG0589">
    <property type="taxonomic scope" value="Bacteria"/>
</dbReference>
<protein>
    <submittedName>
        <fullName evidence="3 4">Universal stress protein</fullName>
    </submittedName>
</protein>
<dbReference type="AlphaFoldDB" id="A0A099D6P6"/>
<dbReference type="InterPro" id="IPR014729">
    <property type="entry name" value="Rossmann-like_a/b/a_fold"/>
</dbReference>
<dbReference type="InterPro" id="IPR006015">
    <property type="entry name" value="Universal_stress_UspA"/>
</dbReference>
<organism evidence="3 6">
    <name type="scientific">Actinopolyspora erythraea</name>
    <dbReference type="NCBI Taxonomy" id="414996"/>
    <lineage>
        <taxon>Bacteria</taxon>
        <taxon>Bacillati</taxon>
        <taxon>Actinomycetota</taxon>
        <taxon>Actinomycetes</taxon>
        <taxon>Actinopolysporales</taxon>
        <taxon>Actinopolysporaceae</taxon>
        <taxon>Actinopolyspora</taxon>
    </lineage>
</organism>
<dbReference type="RefSeq" id="WP_043573170.1">
    <property type="nucleotide sequence ID" value="NZ_CP022752.1"/>
</dbReference>
<dbReference type="PANTHER" id="PTHR46553">
    <property type="entry name" value="ADENINE NUCLEOTIDE ALPHA HYDROLASES-LIKE SUPERFAMILY PROTEIN"/>
    <property type="match status" value="1"/>
</dbReference>
<evidence type="ECO:0000313" key="3">
    <source>
        <dbReference type="EMBL" id="ASU78742.1"/>
    </source>
</evidence>
<dbReference type="PRINTS" id="PR01438">
    <property type="entry name" value="UNVRSLSTRESS"/>
</dbReference>
<reference evidence="3 6" key="2">
    <citation type="submission" date="2017-08" db="EMBL/GenBank/DDBJ databases">
        <title>The complete genome sequence of moderately halophilic actinomycete Actinopolyspora erythraea YIM 90600, the producer of novel erythromycin, novel actinopolysporins A-C and tubercidin.</title>
        <authorList>
            <person name="Yin M."/>
            <person name="Tang S."/>
        </authorList>
    </citation>
    <scope>NUCLEOTIDE SEQUENCE [LARGE SCALE GENOMIC DNA]</scope>
    <source>
        <strain evidence="3 6">YIM 90600</strain>
    </source>
</reference>
<gene>
    <name evidence="3" type="ORF">CDG81_11155</name>
    <name evidence="4" type="ORF">IL38_11210</name>
</gene>
<accession>A0A099D6P6</accession>
<dbReference type="HOGENOM" id="CLU_049301_9_5_11"/>
<evidence type="ECO:0000259" key="2">
    <source>
        <dbReference type="Pfam" id="PF00582"/>
    </source>
</evidence>
<sequence length="143" mass="15145">MTGKTTSRIIVGVDGSAASKAALRWAVRQAELTGGDVTTVIAWDYPPIYGWEVPDSADLTKAATRNLNEAISETVTNTSVTIHREVIHDHPARSLLDTAEESQNGLLVLGNRGHGGFLGALLGSVTQHCVAHARVPVAVVRPD</sequence>